<dbReference type="InterPro" id="IPR002559">
    <property type="entry name" value="Transposase_11"/>
</dbReference>
<accession>A0A8J7GI46</accession>
<comment type="caution">
    <text evidence="2">The sequence shown here is derived from an EMBL/GenBank/DDBJ whole genome shotgun (WGS) entry which is preliminary data.</text>
</comment>
<dbReference type="AlphaFoldDB" id="A0A8J7GI46"/>
<evidence type="ECO:0000313" key="3">
    <source>
        <dbReference type="Proteomes" id="UP000622552"/>
    </source>
</evidence>
<evidence type="ECO:0000313" key="2">
    <source>
        <dbReference type="EMBL" id="MBG6136808.1"/>
    </source>
</evidence>
<evidence type="ECO:0000259" key="1">
    <source>
        <dbReference type="Pfam" id="PF01609"/>
    </source>
</evidence>
<proteinExistence type="predicted"/>
<gene>
    <name evidence="2" type="ORF">IW245_003002</name>
</gene>
<dbReference type="Pfam" id="PF01609">
    <property type="entry name" value="DDE_Tnp_1"/>
    <property type="match status" value="1"/>
</dbReference>
<dbReference type="PANTHER" id="PTHR30007">
    <property type="entry name" value="PHP DOMAIN PROTEIN"/>
    <property type="match status" value="1"/>
</dbReference>
<protein>
    <submittedName>
        <fullName evidence="2">Transposase</fullName>
    </submittedName>
</protein>
<dbReference type="NCBIfam" id="NF033580">
    <property type="entry name" value="transpos_IS5_3"/>
    <property type="match status" value="1"/>
</dbReference>
<dbReference type="PANTHER" id="PTHR30007:SF1">
    <property type="entry name" value="BLR1914 PROTEIN"/>
    <property type="match status" value="1"/>
</dbReference>
<organism evidence="2 3">
    <name type="scientific">Longispora fulva</name>
    <dbReference type="NCBI Taxonomy" id="619741"/>
    <lineage>
        <taxon>Bacteria</taxon>
        <taxon>Bacillati</taxon>
        <taxon>Actinomycetota</taxon>
        <taxon>Actinomycetes</taxon>
        <taxon>Micromonosporales</taxon>
        <taxon>Micromonosporaceae</taxon>
        <taxon>Longispora</taxon>
    </lineage>
</organism>
<dbReference type="Proteomes" id="UP000622552">
    <property type="component" value="Unassembled WGS sequence"/>
</dbReference>
<dbReference type="GO" id="GO:0006313">
    <property type="term" value="P:DNA transposition"/>
    <property type="evidence" value="ECO:0007669"/>
    <property type="project" value="InterPro"/>
</dbReference>
<dbReference type="GO" id="GO:0003677">
    <property type="term" value="F:DNA binding"/>
    <property type="evidence" value="ECO:0007669"/>
    <property type="project" value="InterPro"/>
</dbReference>
<feature type="domain" description="Transposase IS4-like" evidence="1">
    <location>
        <begin position="3"/>
        <end position="137"/>
    </location>
</feature>
<dbReference type="GO" id="GO:0004803">
    <property type="term" value="F:transposase activity"/>
    <property type="evidence" value="ECO:0007669"/>
    <property type="project" value="InterPro"/>
</dbReference>
<sequence>MDRGKPGSKIHAISEREGLPLNVEVSAGNTPDMKVLEQVVDGVHPVRGRTGRPRRRPWKLHADKGYDYRVCRVAVRRRGIIPRIARRGIESKTRLGRHRYVIERTLQWVTRFRRLVRRYDRKASHFDAFARLACALICYRRLIKLGLLAS</sequence>
<dbReference type="EMBL" id="JADOUF010000001">
    <property type="protein sequence ID" value="MBG6136808.1"/>
    <property type="molecule type" value="Genomic_DNA"/>
</dbReference>
<reference evidence="2" key="1">
    <citation type="submission" date="2020-11" db="EMBL/GenBank/DDBJ databases">
        <title>Sequencing the genomes of 1000 actinobacteria strains.</title>
        <authorList>
            <person name="Klenk H.-P."/>
        </authorList>
    </citation>
    <scope>NUCLEOTIDE SEQUENCE</scope>
    <source>
        <strain evidence="2">DSM 45356</strain>
    </source>
</reference>
<name>A0A8J7GI46_9ACTN</name>
<keyword evidence="3" id="KW-1185">Reference proteome</keyword>